<accession>A0A2R6P1W9</accession>
<dbReference type="GO" id="GO:0019786">
    <property type="term" value="F:protein-phosphatidylethanolamide deconjugating activity"/>
    <property type="evidence" value="ECO:0007669"/>
    <property type="project" value="InterPro"/>
</dbReference>
<dbReference type="Proteomes" id="UP000186601">
    <property type="component" value="Unassembled WGS sequence"/>
</dbReference>
<keyword evidence="4 11" id="KW-0963">Cytoplasm</keyword>
<keyword evidence="9" id="KW-0072">Autophagy</keyword>
<feature type="region of interest" description="Disordered" evidence="12">
    <location>
        <begin position="481"/>
        <end position="594"/>
    </location>
</feature>
<dbReference type="PANTHER" id="PTHR22624:SF49">
    <property type="entry name" value="CYSTEINE PROTEASE"/>
    <property type="match status" value="1"/>
</dbReference>
<keyword evidence="3" id="KW-0813">Transport</keyword>
<comment type="similarity">
    <text evidence="2 11">Belongs to the peptidase C54 family.</text>
</comment>
<evidence type="ECO:0000256" key="7">
    <source>
        <dbReference type="ARBA" id="ARBA00022807"/>
    </source>
</evidence>
<sequence length="918" mass="99980">MRTSSKKATDSRDREDKRRQSQDMPAADSPDGEQGSNDHQPRTDIADEPPVIVEPVAIPRPRTRSERPLSDNYPAVAYYPSSSSSNRISDLPSRLSGWFSHTFSTSSTDLTLPSLLSQQHLSSSTNSNSPKGKGSALLTAAKHGKGHLDKAMRYLLDSDATPDRCADSIWILGVEHPGYEPSTAPQPPTSLGRRGSIDLRRSPSSYSSSTSSSPIVPGGDPSLSQSQPSGGAVSKDPGRNWPPVFYADFTSRIWVTYRAQFIPIRDITLEELEQSAVNSQILGTSPQPKKWNWPIGGEKCWTSDAGWGYWRKPPQPVYTTDYATYVQILTWFLDDPSPLCPFSVHRMALVGKQLGVKVGQWFGPSTAAGAIKTLVHAYPEAGLGVHVAADGGMIYDSEVLAASHSGIGSPRRHGRRYWGDRAVLILIGHRLGLDGVNPIYYDTLKALYTWPQSVGIAGGRPSSSYYFVGSQADNLFYLDPHHARPTVPLRPPTPTGSPPTSTPSPPPTSLSRHTSPEPSSWSDRESQKSPRTPVRHLRSPTSPASVRSRGSSVSHRGIVPPSPLQQQLSTSSSSTNASYITSTSNTHSTTGSHLRWRSSSVVLDSADMDSRELGMGGDDLDPIQRHYVSAYSSSELKTFHCDRVRKMPLSGLDPSMLIGFLCKDEADWIDLKTRITELNRKSKATVIYLQDEPPNWPSDSEMGLESISEPDIDIPDDDDEFSDAEDHERSDSGSPDNRPPSLGSKFNEEGDTEDDPVDPVTPGIGRAAFIGIHAPGRMQKTPSTSTTSSASSGADSLNFDDEDDEEWVAPDNVLTPQQEYVAPSPVYSPAMVDSQSTIAMRASESADAEKPRRKSMTKKKSSKVSPQQYPFPATPGEDDASKSPQRRVLQMRTAKARDGGRTQSGGVRGVPVEDLDDF</sequence>
<feature type="compositionally biased region" description="Low complexity" evidence="12">
    <location>
        <begin position="48"/>
        <end position="60"/>
    </location>
</feature>
<dbReference type="PANTHER" id="PTHR22624">
    <property type="entry name" value="CYSTEINE PROTEASE ATG4"/>
    <property type="match status" value="1"/>
</dbReference>
<evidence type="ECO:0000256" key="11">
    <source>
        <dbReference type="RuleBase" id="RU363115"/>
    </source>
</evidence>
<dbReference type="InterPro" id="IPR005078">
    <property type="entry name" value="Peptidase_C54"/>
</dbReference>
<evidence type="ECO:0000256" key="12">
    <source>
        <dbReference type="SAM" id="MobiDB-lite"/>
    </source>
</evidence>
<dbReference type="GO" id="GO:0015031">
    <property type="term" value="P:protein transport"/>
    <property type="evidence" value="ECO:0007669"/>
    <property type="project" value="UniProtKB-KW"/>
</dbReference>
<evidence type="ECO:0000259" key="13">
    <source>
        <dbReference type="Pfam" id="PF03416"/>
    </source>
</evidence>
<evidence type="ECO:0000256" key="4">
    <source>
        <dbReference type="ARBA" id="ARBA00022490"/>
    </source>
</evidence>
<dbReference type="InterPro" id="IPR038765">
    <property type="entry name" value="Papain-like_cys_pep_sf"/>
</dbReference>
<evidence type="ECO:0000256" key="10">
    <source>
        <dbReference type="ARBA" id="ARBA00029362"/>
    </source>
</evidence>
<keyword evidence="5 11" id="KW-0645">Protease</keyword>
<dbReference type="InterPro" id="IPR046792">
    <property type="entry name" value="Peptidase_C54_cat"/>
</dbReference>
<evidence type="ECO:0000256" key="6">
    <source>
        <dbReference type="ARBA" id="ARBA00022801"/>
    </source>
</evidence>
<dbReference type="GO" id="GO:0034727">
    <property type="term" value="P:piecemeal microautophagy of the nucleus"/>
    <property type="evidence" value="ECO:0007669"/>
    <property type="project" value="TreeGrafter"/>
</dbReference>
<evidence type="ECO:0000256" key="2">
    <source>
        <dbReference type="ARBA" id="ARBA00010958"/>
    </source>
</evidence>
<dbReference type="GO" id="GO:0005634">
    <property type="term" value="C:nucleus"/>
    <property type="evidence" value="ECO:0007669"/>
    <property type="project" value="UniProtKB-SubCell"/>
</dbReference>
<feature type="region of interest" description="Disordered" evidence="12">
    <location>
        <begin position="177"/>
        <end position="237"/>
    </location>
</feature>
<feature type="compositionally biased region" description="Pro residues" evidence="12">
    <location>
        <begin position="488"/>
        <end position="508"/>
    </location>
</feature>
<comment type="catalytic activity">
    <reaction evidence="10">
        <text>[protein]-C-terminal L-amino acid-glycyl-phosphatidylethanolamide + H2O = [protein]-C-terminal L-amino acid-glycine + a 1,2-diacyl-sn-glycero-3-phosphoethanolamine</text>
        <dbReference type="Rhea" id="RHEA:67548"/>
        <dbReference type="Rhea" id="RHEA-COMP:17323"/>
        <dbReference type="Rhea" id="RHEA-COMP:17324"/>
        <dbReference type="ChEBI" id="CHEBI:15377"/>
        <dbReference type="ChEBI" id="CHEBI:64612"/>
        <dbReference type="ChEBI" id="CHEBI:172940"/>
        <dbReference type="ChEBI" id="CHEBI:172941"/>
    </reaction>
    <physiologicalReaction direction="left-to-right" evidence="10">
        <dbReference type="Rhea" id="RHEA:67549"/>
    </physiologicalReaction>
</comment>
<evidence type="ECO:0000313" key="15">
    <source>
        <dbReference type="Proteomes" id="UP000186601"/>
    </source>
</evidence>
<protein>
    <recommendedName>
        <fullName evidence="11">Cysteine protease</fullName>
        <ecNumber evidence="11">3.4.22.-</ecNumber>
    </recommendedName>
</protein>
<dbReference type="SUPFAM" id="SSF54001">
    <property type="entry name" value="Cysteine proteinases"/>
    <property type="match status" value="2"/>
</dbReference>
<evidence type="ECO:0000313" key="14">
    <source>
        <dbReference type="EMBL" id="PSR83806.1"/>
    </source>
</evidence>
<comment type="function">
    <text evidence="11">Required for selective autophagic degradation of the nucleus (nucleophagy) as well as for mitophagy which contributes to regulate mitochondrial quantity and quality by eliminating the mitochondria to a basal level to fulfill cellular energy requirements and preventing excess ROS production.</text>
</comment>
<dbReference type="GO" id="GO:0000407">
    <property type="term" value="C:phagophore assembly site"/>
    <property type="evidence" value="ECO:0007669"/>
    <property type="project" value="UniProtKB-SubCell"/>
</dbReference>
<gene>
    <name evidence="14" type="ORF">PHLCEN_2v5620</name>
</gene>
<dbReference type="AlphaFoldDB" id="A0A2R6P1W9"/>
<evidence type="ECO:0000256" key="5">
    <source>
        <dbReference type="ARBA" id="ARBA00022670"/>
    </source>
</evidence>
<keyword evidence="7" id="KW-0788">Thiol protease</keyword>
<evidence type="ECO:0000256" key="8">
    <source>
        <dbReference type="ARBA" id="ARBA00022927"/>
    </source>
</evidence>
<feature type="compositionally biased region" description="Basic and acidic residues" evidence="12">
    <location>
        <begin position="7"/>
        <end position="21"/>
    </location>
</feature>
<keyword evidence="15" id="KW-1185">Reference proteome</keyword>
<dbReference type="GO" id="GO:0035973">
    <property type="term" value="P:aggrephagy"/>
    <property type="evidence" value="ECO:0007669"/>
    <property type="project" value="TreeGrafter"/>
</dbReference>
<dbReference type="GO" id="GO:0016485">
    <property type="term" value="P:protein processing"/>
    <property type="evidence" value="ECO:0007669"/>
    <property type="project" value="TreeGrafter"/>
</dbReference>
<feature type="compositionally biased region" description="Low complexity" evidence="12">
    <location>
        <begin position="569"/>
        <end position="592"/>
    </location>
</feature>
<proteinExistence type="inferred from homology"/>
<feature type="domain" description="Peptidase C54 catalytic" evidence="13">
    <location>
        <begin position="310"/>
        <end position="673"/>
    </location>
</feature>
<dbReference type="GO" id="GO:0004197">
    <property type="term" value="F:cysteine-type endopeptidase activity"/>
    <property type="evidence" value="ECO:0007669"/>
    <property type="project" value="TreeGrafter"/>
</dbReference>
<dbReference type="GO" id="GO:0000423">
    <property type="term" value="P:mitophagy"/>
    <property type="evidence" value="ECO:0007669"/>
    <property type="project" value="TreeGrafter"/>
</dbReference>
<feature type="domain" description="Peptidase C54 catalytic" evidence="13">
    <location>
        <begin position="245"/>
        <end position="308"/>
    </location>
</feature>
<dbReference type="STRING" id="98765.A0A2R6P1W9"/>
<feature type="region of interest" description="Disordered" evidence="12">
    <location>
        <begin position="1"/>
        <end position="91"/>
    </location>
</feature>
<feature type="compositionally biased region" description="Acidic residues" evidence="12">
    <location>
        <begin position="708"/>
        <end position="723"/>
    </location>
</feature>
<keyword evidence="11" id="KW-0539">Nucleus</keyword>
<organism evidence="14 15">
    <name type="scientific">Hermanssonia centrifuga</name>
    <dbReference type="NCBI Taxonomy" id="98765"/>
    <lineage>
        <taxon>Eukaryota</taxon>
        <taxon>Fungi</taxon>
        <taxon>Dikarya</taxon>
        <taxon>Basidiomycota</taxon>
        <taxon>Agaricomycotina</taxon>
        <taxon>Agaricomycetes</taxon>
        <taxon>Polyporales</taxon>
        <taxon>Meruliaceae</taxon>
        <taxon>Hermanssonia</taxon>
    </lineage>
</organism>
<feature type="compositionally biased region" description="Basic residues" evidence="12">
    <location>
        <begin position="851"/>
        <end position="862"/>
    </location>
</feature>
<comment type="caution">
    <text evidence="14">The sequence shown here is derived from an EMBL/GenBank/DDBJ whole genome shotgun (WGS) entry which is preliminary data.</text>
</comment>
<feature type="compositionally biased region" description="Low complexity" evidence="12">
    <location>
        <begin position="202"/>
        <end position="214"/>
    </location>
</feature>
<dbReference type="OrthoDB" id="2960936at2759"/>
<comment type="subcellular location">
    <subcellularLocation>
        <location evidence="11">Nucleus</location>
    </subcellularLocation>
    <subcellularLocation>
        <location evidence="11">Cytoplasm</location>
    </subcellularLocation>
    <subcellularLocation>
        <location evidence="1">Preautophagosomal structure</location>
    </subcellularLocation>
</comment>
<keyword evidence="8" id="KW-0653">Protein transport</keyword>
<feature type="compositionally biased region" description="Low complexity" evidence="12">
    <location>
        <begin position="781"/>
        <end position="792"/>
    </location>
</feature>
<feature type="region of interest" description="Disordered" evidence="12">
    <location>
        <begin position="690"/>
        <end position="918"/>
    </location>
</feature>
<evidence type="ECO:0000256" key="9">
    <source>
        <dbReference type="ARBA" id="ARBA00023006"/>
    </source>
</evidence>
<name>A0A2R6P1W9_9APHY</name>
<reference evidence="14 15" key="1">
    <citation type="submission" date="2018-02" db="EMBL/GenBank/DDBJ databases">
        <title>Genome sequence of the basidiomycete white-rot fungus Phlebia centrifuga.</title>
        <authorList>
            <person name="Granchi Z."/>
            <person name="Peng M."/>
            <person name="de Vries R.P."/>
            <person name="Hilden K."/>
            <person name="Makela M.R."/>
            <person name="Grigoriev I."/>
            <person name="Riley R."/>
        </authorList>
    </citation>
    <scope>NUCLEOTIDE SEQUENCE [LARGE SCALE GENOMIC DNA]</scope>
    <source>
        <strain evidence="14 15">FBCC195</strain>
    </source>
</reference>
<dbReference type="EC" id="3.4.22.-" evidence="11"/>
<evidence type="ECO:0000256" key="1">
    <source>
        <dbReference type="ARBA" id="ARBA00004329"/>
    </source>
</evidence>
<dbReference type="EMBL" id="MLYV02000551">
    <property type="protein sequence ID" value="PSR83806.1"/>
    <property type="molecule type" value="Genomic_DNA"/>
</dbReference>
<feature type="compositionally biased region" description="Acidic residues" evidence="12">
    <location>
        <begin position="798"/>
        <end position="808"/>
    </location>
</feature>
<evidence type="ECO:0000256" key="3">
    <source>
        <dbReference type="ARBA" id="ARBA00022448"/>
    </source>
</evidence>
<feature type="compositionally biased region" description="Low complexity" evidence="12">
    <location>
        <begin position="545"/>
        <end position="557"/>
    </location>
</feature>
<dbReference type="GO" id="GO:0000045">
    <property type="term" value="P:autophagosome assembly"/>
    <property type="evidence" value="ECO:0007669"/>
    <property type="project" value="TreeGrafter"/>
</dbReference>
<dbReference type="Pfam" id="PF03416">
    <property type="entry name" value="Peptidase_C54"/>
    <property type="match status" value="2"/>
</dbReference>
<keyword evidence="6 11" id="KW-0378">Hydrolase</keyword>